<evidence type="ECO:0000313" key="2">
    <source>
        <dbReference type="EMBL" id="PZM96197.1"/>
    </source>
</evidence>
<evidence type="ECO:0000313" key="1">
    <source>
        <dbReference type="EMBL" id="MFO7193007.1"/>
    </source>
</evidence>
<protein>
    <recommendedName>
        <fullName evidence="4">DUF885 domain-containing protein</fullName>
    </recommendedName>
</protein>
<dbReference type="Proteomes" id="UP000249324">
    <property type="component" value="Unassembled WGS sequence"/>
</dbReference>
<reference evidence="1" key="2">
    <citation type="submission" date="2018-05" db="EMBL/GenBank/DDBJ databases">
        <authorList>
            <person name="Moura L."/>
            <person name="Setubal J.C."/>
        </authorList>
    </citation>
    <scope>NUCLEOTIDE SEQUENCE</scope>
    <source>
        <strain evidence="1">ZC4RG45</strain>
    </source>
</reference>
<dbReference type="EMBL" id="QGUI01000409">
    <property type="protein sequence ID" value="PZM96197.1"/>
    <property type="molecule type" value="Genomic_DNA"/>
</dbReference>
<reference evidence="1 3" key="3">
    <citation type="journal article" date="2021" name="BMC Genomics">
        <title>Genome-resolved metagenome and metatranscriptome analyses of thermophilic composting reveal key bacterial players and their metabolic interactions.</title>
        <authorList>
            <person name="Braga L.P.P."/>
            <person name="Pereira R.V."/>
            <person name="Martins L.F."/>
            <person name="Moura L.M.S."/>
            <person name="Sanchez F.B."/>
            <person name="Patane J.S.L."/>
            <person name="da Silva A.M."/>
            <person name="Setubal J.C."/>
        </authorList>
    </citation>
    <scope>NUCLEOTIDE SEQUENCE [LARGE SCALE GENOMIC DNA]</scope>
    <source>
        <strain evidence="1">ZC4RG45</strain>
    </source>
</reference>
<accession>A0A2W4JQY6</accession>
<name>A0A2W4JQY6_9PSEU</name>
<evidence type="ECO:0008006" key="4">
    <source>
        <dbReference type="Google" id="ProtNLM"/>
    </source>
</evidence>
<gene>
    <name evidence="1" type="ORF">DIU77_012255</name>
    <name evidence="2" type="ORF">DIU77_11190</name>
</gene>
<comment type="caution">
    <text evidence="2">The sequence shown here is derived from an EMBL/GenBank/DDBJ whole genome shotgun (WGS) entry which is preliminary data.</text>
</comment>
<dbReference type="AlphaFoldDB" id="A0A2W4JQY6"/>
<sequence length="386" mass="43502">MSDDQDWQRRYCFLALRLNRLLHGSALLYYGPAEWQSQVAAEEPTAAELLIDEADELLADADSPHLVAHLDAMKAVARFTTGQPMPFGDLVDAIVGLPAEWIPETIFEHAHELLDRALPPRHGSLAERYQAWQRHYSVTDLRLMERLVLKTDHECRVRTRRILGIEPDDAVDCQVVPDAHFHFAGLYRPTAPSTIFVNAGRPFNVADLIYNVAHESHPGHIAETRTKIRRATRLDQRIRFLFSPSLALGEGIGLAAESVIFPGTEATEWLRHTVLPDTGIEYDGSDVADIHLAKNMLWGVWANAALMAAEGRANDDIADYLAQWALYDDDEITAVVPAMKPSPMSAYYLSYFHTWNLVRHLAADAGAMFKLLTEHWLPRDVTRLVR</sequence>
<dbReference type="EMBL" id="QGUI02000155">
    <property type="protein sequence ID" value="MFO7193007.1"/>
    <property type="molecule type" value="Genomic_DNA"/>
</dbReference>
<reference evidence="1" key="4">
    <citation type="submission" date="2023-08" db="EMBL/GenBank/DDBJ databases">
        <authorList>
            <person name="Guima S.E.S."/>
            <person name="Martins L.F."/>
            <person name="Silva A.M."/>
            <person name="Setubal J.C."/>
        </authorList>
    </citation>
    <scope>NUCLEOTIDE SEQUENCE</scope>
    <source>
        <strain evidence="1">ZC4RG45</strain>
    </source>
</reference>
<evidence type="ECO:0000313" key="3">
    <source>
        <dbReference type="Proteomes" id="UP000249324"/>
    </source>
</evidence>
<proteinExistence type="predicted"/>
<organism evidence="2">
    <name type="scientific">Thermocrispum agreste</name>
    <dbReference type="NCBI Taxonomy" id="37925"/>
    <lineage>
        <taxon>Bacteria</taxon>
        <taxon>Bacillati</taxon>
        <taxon>Actinomycetota</taxon>
        <taxon>Actinomycetes</taxon>
        <taxon>Pseudonocardiales</taxon>
        <taxon>Pseudonocardiaceae</taxon>
        <taxon>Thermocrispum</taxon>
    </lineage>
</organism>
<reference evidence="2" key="1">
    <citation type="submission" date="2018-05" db="EMBL/GenBank/DDBJ databases">
        <authorList>
            <person name="Lanie J.A."/>
            <person name="Ng W.-L."/>
            <person name="Kazmierczak K.M."/>
            <person name="Andrzejewski T.M."/>
            <person name="Davidsen T.M."/>
            <person name="Wayne K.J."/>
            <person name="Tettelin H."/>
            <person name="Glass J.I."/>
            <person name="Rusch D."/>
            <person name="Podicherti R."/>
            <person name="Tsui H.-C.T."/>
            <person name="Winkler M.E."/>
        </authorList>
    </citation>
    <scope>NUCLEOTIDE SEQUENCE</scope>
    <source>
        <strain evidence="2">ZC4RG45</strain>
    </source>
</reference>